<name>A0A4R3JJB5_9RHOB</name>
<keyword evidence="1" id="KW-0805">Transcription regulation</keyword>
<protein>
    <submittedName>
        <fullName evidence="5">GntR family transcriptional regulator</fullName>
    </submittedName>
</protein>
<dbReference type="Gene3D" id="1.20.120.530">
    <property type="entry name" value="GntR ligand-binding domain-like"/>
    <property type="match status" value="1"/>
</dbReference>
<dbReference type="Gene3D" id="1.10.10.10">
    <property type="entry name" value="Winged helix-like DNA-binding domain superfamily/Winged helix DNA-binding domain"/>
    <property type="match status" value="1"/>
</dbReference>
<reference evidence="5 6" key="1">
    <citation type="submission" date="2019-03" db="EMBL/GenBank/DDBJ databases">
        <title>Genomic Encyclopedia of Type Strains, Phase IV (KMG-IV): sequencing the most valuable type-strain genomes for metagenomic binning, comparative biology and taxonomic classification.</title>
        <authorList>
            <person name="Goeker M."/>
        </authorList>
    </citation>
    <scope>NUCLEOTIDE SEQUENCE [LARGE SCALE GENOMIC DNA]</scope>
    <source>
        <strain evidence="5 6">DSM 104836</strain>
    </source>
</reference>
<keyword evidence="3" id="KW-0804">Transcription</keyword>
<dbReference type="InterPro" id="IPR000524">
    <property type="entry name" value="Tscrpt_reg_HTH_GntR"/>
</dbReference>
<dbReference type="SMART" id="SM00895">
    <property type="entry name" value="FCD"/>
    <property type="match status" value="1"/>
</dbReference>
<dbReference type="SUPFAM" id="SSF48008">
    <property type="entry name" value="GntR ligand-binding domain-like"/>
    <property type="match status" value="1"/>
</dbReference>
<dbReference type="GO" id="GO:0003700">
    <property type="term" value="F:DNA-binding transcription factor activity"/>
    <property type="evidence" value="ECO:0007669"/>
    <property type="project" value="InterPro"/>
</dbReference>
<dbReference type="PROSITE" id="PS50949">
    <property type="entry name" value="HTH_GNTR"/>
    <property type="match status" value="1"/>
</dbReference>
<dbReference type="EMBL" id="SLZU01000002">
    <property type="protein sequence ID" value="TCS66333.1"/>
    <property type="molecule type" value="Genomic_DNA"/>
</dbReference>
<evidence type="ECO:0000256" key="1">
    <source>
        <dbReference type="ARBA" id="ARBA00023015"/>
    </source>
</evidence>
<dbReference type="SMART" id="SM00345">
    <property type="entry name" value="HTH_GNTR"/>
    <property type="match status" value="1"/>
</dbReference>
<evidence type="ECO:0000313" key="6">
    <source>
        <dbReference type="Proteomes" id="UP000295696"/>
    </source>
</evidence>
<evidence type="ECO:0000256" key="2">
    <source>
        <dbReference type="ARBA" id="ARBA00023125"/>
    </source>
</evidence>
<dbReference type="PANTHER" id="PTHR43537:SF6">
    <property type="entry name" value="HTH-TYPE TRANSCRIPTIONAL REPRESSOR RSPR"/>
    <property type="match status" value="1"/>
</dbReference>
<dbReference type="Pfam" id="PF00392">
    <property type="entry name" value="GntR"/>
    <property type="match status" value="1"/>
</dbReference>
<evidence type="ECO:0000259" key="4">
    <source>
        <dbReference type="PROSITE" id="PS50949"/>
    </source>
</evidence>
<dbReference type="SUPFAM" id="SSF46785">
    <property type="entry name" value="Winged helix' DNA-binding domain"/>
    <property type="match status" value="1"/>
</dbReference>
<dbReference type="RefSeq" id="WP_132242317.1">
    <property type="nucleotide sequence ID" value="NZ_CBDUOC010000014.1"/>
</dbReference>
<dbReference type="GO" id="GO:0003677">
    <property type="term" value="F:DNA binding"/>
    <property type="evidence" value="ECO:0007669"/>
    <property type="project" value="UniProtKB-KW"/>
</dbReference>
<accession>A0A4R3JJB5</accession>
<dbReference type="InterPro" id="IPR008920">
    <property type="entry name" value="TF_FadR/GntR_C"/>
</dbReference>
<dbReference type="PANTHER" id="PTHR43537">
    <property type="entry name" value="TRANSCRIPTIONAL REGULATOR, GNTR FAMILY"/>
    <property type="match status" value="1"/>
</dbReference>
<dbReference type="OrthoDB" id="8638122at2"/>
<comment type="caution">
    <text evidence="5">The sequence shown here is derived from an EMBL/GenBank/DDBJ whole genome shotgun (WGS) entry which is preliminary data.</text>
</comment>
<keyword evidence="2" id="KW-0238">DNA-binding</keyword>
<dbReference type="InterPro" id="IPR011711">
    <property type="entry name" value="GntR_C"/>
</dbReference>
<gene>
    <name evidence="5" type="ORF">EDD52_102150</name>
</gene>
<organism evidence="5 6">
    <name type="scientific">Primorskyibacter sedentarius</name>
    <dbReference type="NCBI Taxonomy" id="745311"/>
    <lineage>
        <taxon>Bacteria</taxon>
        <taxon>Pseudomonadati</taxon>
        <taxon>Pseudomonadota</taxon>
        <taxon>Alphaproteobacteria</taxon>
        <taxon>Rhodobacterales</taxon>
        <taxon>Roseobacteraceae</taxon>
        <taxon>Primorskyibacter</taxon>
    </lineage>
</organism>
<evidence type="ECO:0000256" key="3">
    <source>
        <dbReference type="ARBA" id="ARBA00023163"/>
    </source>
</evidence>
<dbReference type="Proteomes" id="UP000295696">
    <property type="component" value="Unassembled WGS sequence"/>
</dbReference>
<dbReference type="Pfam" id="PF07729">
    <property type="entry name" value="FCD"/>
    <property type="match status" value="1"/>
</dbReference>
<dbReference type="InterPro" id="IPR036388">
    <property type="entry name" value="WH-like_DNA-bd_sf"/>
</dbReference>
<evidence type="ECO:0000313" key="5">
    <source>
        <dbReference type="EMBL" id="TCS66333.1"/>
    </source>
</evidence>
<feature type="domain" description="HTH gntR-type" evidence="4">
    <location>
        <begin position="11"/>
        <end position="78"/>
    </location>
</feature>
<sequence length="226" mass="25135">MAQARPVPEGRTSADEVFEALYHDIVTLKLMPGRKISEAEVASQFSVSRQPVRDAFSRLGNLGLLLIRPQKATVVRKFSAPEIANARFVRTAIEVEVLRAAQANWPKIDTTGFQDNIEQQAAAIEAKDSDLFHELDYEFHKMLCAASGLELAFETIAEMKTKVDRLCLLSLEENAEMDVLLDDHKTIIAALGGADFAPVEAAIRKHLSRLDSVVDKIQREHGGYFE</sequence>
<dbReference type="InterPro" id="IPR036390">
    <property type="entry name" value="WH_DNA-bd_sf"/>
</dbReference>
<keyword evidence="6" id="KW-1185">Reference proteome</keyword>
<proteinExistence type="predicted"/>
<dbReference type="AlphaFoldDB" id="A0A4R3JJB5"/>